<feature type="transmembrane region" description="Helical" evidence="1">
    <location>
        <begin position="452"/>
        <end position="478"/>
    </location>
</feature>
<dbReference type="InterPro" id="IPR011853">
    <property type="entry name" value="TRAP_DctM-Dct_fused"/>
</dbReference>
<keyword evidence="1" id="KW-0812">Transmembrane</keyword>
<feature type="transmembrane region" description="Helical" evidence="1">
    <location>
        <begin position="237"/>
        <end position="265"/>
    </location>
</feature>
<feature type="transmembrane region" description="Helical" evidence="1">
    <location>
        <begin position="593"/>
        <end position="614"/>
    </location>
</feature>
<reference evidence="3" key="1">
    <citation type="journal article" date="2020" name="mSystems">
        <title>Genome- and Community-Level Interaction Insights into Carbon Utilization and Element Cycling Functions of Hydrothermarchaeota in Hydrothermal Sediment.</title>
        <authorList>
            <person name="Zhou Z."/>
            <person name="Liu Y."/>
            <person name="Xu W."/>
            <person name="Pan J."/>
            <person name="Luo Z.H."/>
            <person name="Li M."/>
        </authorList>
    </citation>
    <scope>NUCLEOTIDE SEQUENCE [LARGE SCALE GENOMIC DNA]</scope>
    <source>
        <strain evidence="3">SpSt-477</strain>
    </source>
</reference>
<dbReference type="InterPro" id="IPR010656">
    <property type="entry name" value="DctM"/>
</dbReference>
<feature type="transmembrane region" description="Helical" evidence="1">
    <location>
        <begin position="101"/>
        <end position="122"/>
    </location>
</feature>
<name>A0A7C4RUZ0_9BACT</name>
<keyword evidence="1" id="KW-0472">Membrane</keyword>
<organism evidence="3">
    <name type="scientific">Desulfatirhabdium butyrativorans</name>
    <dbReference type="NCBI Taxonomy" id="340467"/>
    <lineage>
        <taxon>Bacteria</taxon>
        <taxon>Pseudomonadati</taxon>
        <taxon>Thermodesulfobacteriota</taxon>
        <taxon>Desulfobacteria</taxon>
        <taxon>Desulfobacterales</taxon>
        <taxon>Desulfatirhabdiaceae</taxon>
        <taxon>Desulfatirhabdium</taxon>
    </lineage>
</organism>
<feature type="transmembrane region" description="Helical" evidence="1">
    <location>
        <begin position="399"/>
        <end position="432"/>
    </location>
</feature>
<feature type="transmembrane region" description="Helical" evidence="1">
    <location>
        <begin position="310"/>
        <end position="328"/>
    </location>
</feature>
<keyword evidence="1" id="KW-1133">Transmembrane helix</keyword>
<evidence type="ECO:0000256" key="1">
    <source>
        <dbReference type="SAM" id="Phobius"/>
    </source>
</evidence>
<dbReference type="Pfam" id="PF06808">
    <property type="entry name" value="DctM"/>
    <property type="match status" value="1"/>
</dbReference>
<feature type="transmembrane region" description="Helical" evidence="1">
    <location>
        <begin position="168"/>
        <end position="193"/>
    </location>
</feature>
<dbReference type="PANTHER" id="PTHR43849">
    <property type="entry name" value="BLL3936 PROTEIN"/>
    <property type="match status" value="1"/>
</dbReference>
<protein>
    <submittedName>
        <fullName evidence="3">TRAP transporter fused permease subunit</fullName>
    </submittedName>
</protein>
<feature type="transmembrane region" description="Helical" evidence="1">
    <location>
        <begin position="12"/>
        <end position="32"/>
    </location>
</feature>
<dbReference type="NCBIfam" id="TIGR02123">
    <property type="entry name" value="TRAP_fused"/>
    <property type="match status" value="1"/>
</dbReference>
<accession>A0A7C4RUZ0</accession>
<feature type="transmembrane region" description="Helical" evidence="1">
    <location>
        <begin position="129"/>
        <end position="146"/>
    </location>
</feature>
<feature type="domain" description="TRAP C4-dicarboxylate transport system permease DctM subunit" evidence="2">
    <location>
        <begin position="169"/>
        <end position="586"/>
    </location>
</feature>
<feature type="transmembrane region" description="Helical" evidence="1">
    <location>
        <begin position="549"/>
        <end position="573"/>
    </location>
</feature>
<feature type="transmembrane region" description="Helical" evidence="1">
    <location>
        <begin position="77"/>
        <end position="95"/>
    </location>
</feature>
<dbReference type="EMBL" id="DSUH01000399">
    <property type="protein sequence ID" value="HGU34640.1"/>
    <property type="molecule type" value="Genomic_DNA"/>
</dbReference>
<evidence type="ECO:0000259" key="2">
    <source>
        <dbReference type="Pfam" id="PF06808"/>
    </source>
</evidence>
<feature type="transmembrane region" description="Helical" evidence="1">
    <location>
        <begin position="52"/>
        <end position="70"/>
    </location>
</feature>
<sequence>MFGGSTHMDAVIRRIVFFLAVAGTLYHIYLVIHPYSPFADLRISILDLTQVQRAMHVFLIAILGYLMSVIRIKERSVLGGLPLVIMAGIVTIEFVGLDLPILLKAIGVLVWIITMLSVLVPFLRKATNVLCAALTFFPLIYLIVTYEKLIYRAIIPEPWDLVMSFSEILLVLGVIFRLSGPIMPTIVMIFLLYNLYGNHIPGLFSNPGFSFDMLLGKMYCETEAGIFGSITGVSLKYLIYFTTLGALVTRMGFGKIIANIALLFVGRSPASPGRACSVMAVLMGMFSGSGAADTQFVATLTKPLFEKVNYNRLVAAGVIATVGSIAYITPPVMGSISFIMVELLSIPYSMIILMATGPMLLYLLGIVIYNELYVRRENLPQLEISSLIDFGYFKRYAYVFIPIIFIIVMIYRGISINVTVSTATGLFLLFAYLDKTVRPPVSEVWKALEEGIISLLPIASAVIAANMIMSMMVLSGLASKFSIVLMKMSGSSILLATLFTGIFSLILGMGVPPIATYVLTSALTAPTIQQLAILSGIPEGPALLATHMFLFYFAVLAEVTPPVALSAYAASSVMGTDPVQTGIFAARVALPKYFIGLTFILSFSGTALLIVPITQTLSGMDAFLPIAFRYISSILAVIYLNVGVVGFWVKPLAAWERWVVGVTGLFLFYPFFSINIPAGVIGAAVLMLSYFTHRREKKTLVLPS</sequence>
<comment type="caution">
    <text evidence="3">The sequence shown here is derived from an EMBL/GenBank/DDBJ whole genome shotgun (WGS) entry which is preliminary data.</text>
</comment>
<feature type="transmembrane region" description="Helical" evidence="1">
    <location>
        <begin position="626"/>
        <end position="649"/>
    </location>
</feature>
<feature type="transmembrane region" description="Helical" evidence="1">
    <location>
        <begin position="348"/>
        <end position="369"/>
    </location>
</feature>
<gene>
    <name evidence="3" type="ORF">ENS29_17615</name>
</gene>
<dbReference type="AlphaFoldDB" id="A0A7C4RUZ0"/>
<proteinExistence type="predicted"/>
<dbReference type="PANTHER" id="PTHR43849:SF2">
    <property type="entry name" value="BLL3936 PROTEIN"/>
    <property type="match status" value="1"/>
</dbReference>
<feature type="transmembrane region" description="Helical" evidence="1">
    <location>
        <begin position="669"/>
        <end position="691"/>
    </location>
</feature>
<evidence type="ECO:0000313" key="3">
    <source>
        <dbReference type="EMBL" id="HGU34640.1"/>
    </source>
</evidence>
<feature type="transmembrane region" description="Helical" evidence="1">
    <location>
        <begin position="490"/>
        <end position="511"/>
    </location>
</feature>